<dbReference type="PANTHER" id="PTHR30028">
    <property type="entry name" value="UPF0014 INNER MEMBRANE PROTEIN YBBM-RELATED"/>
    <property type="match status" value="1"/>
</dbReference>
<comment type="subcellular location">
    <subcellularLocation>
        <location evidence="1">Membrane</location>
        <topology evidence="1">Multi-pass membrane protein</topology>
    </subcellularLocation>
</comment>
<evidence type="ECO:0000313" key="7">
    <source>
        <dbReference type="EMBL" id="REK70193.1"/>
    </source>
</evidence>
<comment type="similarity">
    <text evidence="2">Belongs to the UPF0014 family.</text>
</comment>
<keyword evidence="8" id="KW-1185">Reference proteome</keyword>
<dbReference type="Pfam" id="PF03649">
    <property type="entry name" value="UPF0014"/>
    <property type="match status" value="1"/>
</dbReference>
<dbReference type="PANTHER" id="PTHR30028:SF0">
    <property type="entry name" value="PROTEIN ALUMINUM SENSITIVE 3"/>
    <property type="match status" value="1"/>
</dbReference>
<feature type="transmembrane region" description="Helical" evidence="6">
    <location>
        <begin position="214"/>
        <end position="237"/>
    </location>
</feature>
<evidence type="ECO:0000256" key="2">
    <source>
        <dbReference type="ARBA" id="ARBA00005268"/>
    </source>
</evidence>
<keyword evidence="4 6" id="KW-1133">Transmembrane helix</keyword>
<dbReference type="AlphaFoldDB" id="A0A371P2L2"/>
<keyword evidence="5 6" id="KW-0472">Membrane</keyword>
<accession>A0A371P2L2</accession>
<protein>
    <submittedName>
        <fullName evidence="7">ABC transporter permease</fullName>
    </submittedName>
</protein>
<evidence type="ECO:0000256" key="5">
    <source>
        <dbReference type="ARBA" id="ARBA00023136"/>
    </source>
</evidence>
<evidence type="ECO:0000313" key="8">
    <source>
        <dbReference type="Proteomes" id="UP000265581"/>
    </source>
</evidence>
<feature type="transmembrane region" description="Helical" evidence="6">
    <location>
        <begin position="189"/>
        <end position="208"/>
    </location>
</feature>
<dbReference type="InterPro" id="IPR005226">
    <property type="entry name" value="UPF0014_fam"/>
</dbReference>
<evidence type="ECO:0000256" key="4">
    <source>
        <dbReference type="ARBA" id="ARBA00022989"/>
    </source>
</evidence>
<dbReference type="Proteomes" id="UP000265581">
    <property type="component" value="Unassembled WGS sequence"/>
</dbReference>
<evidence type="ECO:0000256" key="6">
    <source>
        <dbReference type="SAM" id="Phobius"/>
    </source>
</evidence>
<feature type="transmembrane region" description="Helical" evidence="6">
    <location>
        <begin position="36"/>
        <end position="57"/>
    </location>
</feature>
<gene>
    <name evidence="7" type="ORF">DX116_13605</name>
</gene>
<feature type="transmembrane region" description="Helical" evidence="6">
    <location>
        <begin position="120"/>
        <end position="140"/>
    </location>
</feature>
<dbReference type="EMBL" id="QUBR01000002">
    <property type="protein sequence ID" value="REK70193.1"/>
    <property type="molecule type" value="Genomic_DNA"/>
</dbReference>
<evidence type="ECO:0000256" key="3">
    <source>
        <dbReference type="ARBA" id="ARBA00022692"/>
    </source>
</evidence>
<dbReference type="GO" id="GO:0005886">
    <property type="term" value="C:plasma membrane"/>
    <property type="evidence" value="ECO:0007669"/>
    <property type="project" value="TreeGrafter"/>
</dbReference>
<proteinExistence type="inferred from homology"/>
<reference evidence="7 8" key="1">
    <citation type="submission" date="2018-08" db="EMBL/GenBank/DDBJ databases">
        <title>Aeromicrobium sp. M2KJ-4, whole genome shotgun sequence.</title>
        <authorList>
            <person name="Tuo L."/>
        </authorList>
    </citation>
    <scope>NUCLEOTIDE SEQUENCE [LARGE SCALE GENOMIC DNA]</scope>
    <source>
        <strain evidence="7 8">M2KJ-4</strain>
    </source>
</reference>
<feature type="transmembrane region" description="Helical" evidence="6">
    <location>
        <begin position="63"/>
        <end position="82"/>
    </location>
</feature>
<dbReference type="RefSeq" id="WP_119704791.1">
    <property type="nucleotide sequence ID" value="NZ_JBHSOI010000002.1"/>
</dbReference>
<feature type="transmembrane region" description="Helical" evidence="6">
    <location>
        <begin position="89"/>
        <end position="114"/>
    </location>
</feature>
<keyword evidence="3 6" id="KW-0812">Transmembrane</keyword>
<organism evidence="7 8">
    <name type="scientific">Aeromicrobium endophyticum</name>
    <dbReference type="NCBI Taxonomy" id="2292704"/>
    <lineage>
        <taxon>Bacteria</taxon>
        <taxon>Bacillati</taxon>
        <taxon>Actinomycetota</taxon>
        <taxon>Actinomycetes</taxon>
        <taxon>Propionibacteriales</taxon>
        <taxon>Nocardioidaceae</taxon>
        <taxon>Aeromicrobium</taxon>
    </lineage>
</organism>
<evidence type="ECO:0000256" key="1">
    <source>
        <dbReference type="ARBA" id="ARBA00004141"/>
    </source>
</evidence>
<name>A0A371P2L2_9ACTN</name>
<dbReference type="OrthoDB" id="3212530at2"/>
<sequence>MSTLDPARSAVAVAVLLTITVLTVTVAGVRVRADAVVAVARAAVQLVVVALVIAFVFRHPGWVVLYLGVMIVAATATSARRIGCDARTAVLVGGAIVAGATCAVVPVLASGALAWRSETIVPFAAQIIGGSMTAASLSGARLRDDAARDWGEVEGWLALGATARQATASLGRVAAGRALIPAIDQTRSAGLVTLPGAFVGLLLGGASPAEAAEVQLLVLVGLLAAETVAAVLTARLLGTWVGTTRPEPPG</sequence>
<feature type="transmembrane region" description="Helical" evidence="6">
    <location>
        <begin position="6"/>
        <end position="29"/>
    </location>
</feature>
<comment type="caution">
    <text evidence="7">The sequence shown here is derived from an EMBL/GenBank/DDBJ whole genome shotgun (WGS) entry which is preliminary data.</text>
</comment>